<dbReference type="RefSeq" id="WP_139081592.1">
    <property type="nucleotide sequence ID" value="NZ_VDFV01000011.1"/>
</dbReference>
<dbReference type="InterPro" id="IPR043129">
    <property type="entry name" value="ATPase_NBD"/>
</dbReference>
<dbReference type="AlphaFoldDB" id="A0A5C4NAE5"/>
<evidence type="ECO:0000259" key="1">
    <source>
        <dbReference type="Pfam" id="PF01869"/>
    </source>
</evidence>
<dbReference type="PANTHER" id="PTHR43190:SF3">
    <property type="entry name" value="N-ACETYL-D-GLUCOSAMINE KINASE"/>
    <property type="match status" value="1"/>
</dbReference>
<organism evidence="2 3">
    <name type="scientific">Rubellimicrobium roseum</name>
    <dbReference type="NCBI Taxonomy" id="687525"/>
    <lineage>
        <taxon>Bacteria</taxon>
        <taxon>Pseudomonadati</taxon>
        <taxon>Pseudomonadota</taxon>
        <taxon>Alphaproteobacteria</taxon>
        <taxon>Rhodobacterales</taxon>
        <taxon>Roseobacteraceae</taxon>
        <taxon>Rubellimicrobium</taxon>
    </lineage>
</organism>
<dbReference type="PANTHER" id="PTHR43190">
    <property type="entry name" value="N-ACETYL-D-GLUCOSAMINE KINASE"/>
    <property type="match status" value="1"/>
</dbReference>
<dbReference type="OrthoDB" id="63487at2"/>
<dbReference type="Gene3D" id="3.30.420.40">
    <property type="match status" value="2"/>
</dbReference>
<comment type="caution">
    <text evidence="2">The sequence shown here is derived from an EMBL/GenBank/DDBJ whole genome shotgun (WGS) entry which is preliminary data.</text>
</comment>
<dbReference type="SUPFAM" id="SSF53067">
    <property type="entry name" value="Actin-like ATPase domain"/>
    <property type="match status" value="2"/>
</dbReference>
<gene>
    <name evidence="2" type="ORF">FHG71_10400</name>
</gene>
<proteinExistence type="predicted"/>
<name>A0A5C4NAE5_9RHOB</name>
<dbReference type="EMBL" id="VDFV01000011">
    <property type="protein sequence ID" value="TNC71821.1"/>
    <property type="molecule type" value="Genomic_DNA"/>
</dbReference>
<reference evidence="2 3" key="1">
    <citation type="submission" date="2019-06" db="EMBL/GenBank/DDBJ databases">
        <authorList>
            <person name="Jiang L."/>
        </authorList>
    </citation>
    <scope>NUCLEOTIDE SEQUENCE [LARGE SCALE GENOMIC DNA]</scope>
    <source>
        <strain evidence="2 3">YIM 48858</strain>
    </source>
</reference>
<feature type="domain" description="ATPase BadF/BadG/BcrA/BcrD type" evidence="1">
    <location>
        <begin position="11"/>
        <end position="275"/>
    </location>
</feature>
<protein>
    <recommendedName>
        <fullName evidence="1">ATPase BadF/BadG/BcrA/BcrD type domain-containing protein</fullName>
    </recommendedName>
</protein>
<evidence type="ECO:0000313" key="3">
    <source>
        <dbReference type="Proteomes" id="UP000305709"/>
    </source>
</evidence>
<keyword evidence="3" id="KW-1185">Reference proteome</keyword>
<evidence type="ECO:0000313" key="2">
    <source>
        <dbReference type="EMBL" id="TNC71821.1"/>
    </source>
</evidence>
<sequence>MTAGTWVAALDGGGTKTAVALADRRGEVLRRPSGAGCNPQDGSGWDGVLRTAVTDALDAPGGLAAMMLGLPGHGEVPAHDAATLALLRDLLPVPFEPVNDVALAHLGAFGGGFGVLVLSGTGSMAWARGPAGEVRVGGWGDLLGDEGSAHAIGRAALTAAARALDGRLPQARPFADALLPGLGSEATGPFAPLTWLMAQEAGPRPALAGVARQVDALAQQGDETAAAILEEAGDDLAWAARTAAQRAGLPGPSPWVPAGGVFQSRAVLAAVTDRLGPPSDPQLSVLGGGLLRAARLAGWNPDAAWAARIETALR</sequence>
<accession>A0A5C4NAE5</accession>
<dbReference type="Proteomes" id="UP000305709">
    <property type="component" value="Unassembled WGS sequence"/>
</dbReference>
<dbReference type="InterPro" id="IPR002731">
    <property type="entry name" value="ATPase_BadF"/>
</dbReference>
<dbReference type="Pfam" id="PF01869">
    <property type="entry name" value="BcrAD_BadFG"/>
    <property type="match status" value="1"/>
</dbReference>
<dbReference type="InterPro" id="IPR052519">
    <property type="entry name" value="Euk-type_GlcNAc_Kinase"/>
</dbReference>